<name>A0A6N7XP82_9ACTN</name>
<dbReference type="PIRSF" id="PIRSF028756">
    <property type="entry name" value="PPK2_prd"/>
    <property type="match status" value="1"/>
</dbReference>
<accession>A0A6N7XP82</accession>
<dbReference type="InterPro" id="IPR027417">
    <property type="entry name" value="P-loop_NTPase"/>
</dbReference>
<evidence type="ECO:0000256" key="2">
    <source>
        <dbReference type="ARBA" id="ARBA00022777"/>
    </source>
</evidence>
<dbReference type="Pfam" id="PF03976">
    <property type="entry name" value="PPK2"/>
    <property type="match status" value="1"/>
</dbReference>
<dbReference type="InterPro" id="IPR016898">
    <property type="entry name" value="Polyphosphate_phosphotransfera"/>
</dbReference>
<keyword evidence="5" id="KW-1185">Reference proteome</keyword>
<evidence type="ECO:0000313" key="4">
    <source>
        <dbReference type="EMBL" id="MST71865.1"/>
    </source>
</evidence>
<evidence type="ECO:0000259" key="3">
    <source>
        <dbReference type="Pfam" id="PF03976"/>
    </source>
</evidence>
<dbReference type="Proteomes" id="UP000469325">
    <property type="component" value="Unassembled WGS sequence"/>
</dbReference>
<comment type="caution">
    <text evidence="4">The sequence shown here is derived from an EMBL/GenBank/DDBJ whole genome shotgun (WGS) entry which is preliminary data.</text>
</comment>
<keyword evidence="1" id="KW-0808">Transferase</keyword>
<dbReference type="EMBL" id="VUNC01000001">
    <property type="protein sequence ID" value="MST71865.1"/>
    <property type="molecule type" value="Genomic_DNA"/>
</dbReference>
<evidence type="ECO:0000313" key="5">
    <source>
        <dbReference type="Proteomes" id="UP000469325"/>
    </source>
</evidence>
<organism evidence="4 5">
    <name type="scientific">Olsenella porci</name>
    <dbReference type="NCBI Taxonomy" id="2652279"/>
    <lineage>
        <taxon>Bacteria</taxon>
        <taxon>Bacillati</taxon>
        <taxon>Actinomycetota</taxon>
        <taxon>Coriobacteriia</taxon>
        <taxon>Coriobacteriales</taxon>
        <taxon>Atopobiaceae</taxon>
        <taxon>Olsenella</taxon>
    </lineage>
</organism>
<gene>
    <name evidence="4" type="ORF">FYJ68_01905</name>
</gene>
<proteinExistence type="predicted"/>
<dbReference type="Gene3D" id="3.40.50.300">
    <property type="entry name" value="P-loop containing nucleotide triphosphate hydrolases"/>
    <property type="match status" value="1"/>
</dbReference>
<feature type="domain" description="Polyphosphate kinase-2-related" evidence="3">
    <location>
        <begin position="33"/>
        <end position="265"/>
    </location>
</feature>
<dbReference type="AlphaFoldDB" id="A0A6N7XP82"/>
<dbReference type="InterPro" id="IPR022488">
    <property type="entry name" value="PPK2-related"/>
</dbReference>
<dbReference type="GO" id="GO:0008976">
    <property type="term" value="F:polyphosphate kinase activity"/>
    <property type="evidence" value="ECO:0007669"/>
    <property type="project" value="InterPro"/>
</dbReference>
<dbReference type="NCBIfam" id="TIGR03709">
    <property type="entry name" value="PPK2_rel_1"/>
    <property type="match status" value="1"/>
</dbReference>
<reference evidence="4 5" key="1">
    <citation type="submission" date="2019-08" db="EMBL/GenBank/DDBJ databases">
        <title>In-depth cultivation of the pig gut microbiome towards novel bacterial diversity and tailored functional studies.</title>
        <authorList>
            <person name="Wylensek D."/>
            <person name="Hitch T.C.A."/>
            <person name="Clavel T."/>
        </authorList>
    </citation>
    <scope>NUCLEOTIDE SEQUENCE [LARGE SCALE GENOMIC DNA]</scope>
    <source>
        <strain evidence="4 5">CA-Schmier-601-WT-1</strain>
    </source>
</reference>
<dbReference type="PANTHER" id="PTHR34383:SF3">
    <property type="entry name" value="POLYPHOSPHATE:AMP PHOSPHOTRANSFERASE"/>
    <property type="match status" value="1"/>
</dbReference>
<dbReference type="SUPFAM" id="SSF52540">
    <property type="entry name" value="P-loop containing nucleoside triphosphate hydrolases"/>
    <property type="match status" value="1"/>
</dbReference>
<dbReference type="RefSeq" id="WP_154433608.1">
    <property type="nucleotide sequence ID" value="NZ_VUNC01000001.1"/>
</dbReference>
<protein>
    <submittedName>
        <fullName evidence="4">Polyphosphate kinase 2 family protein</fullName>
    </submittedName>
</protein>
<dbReference type="GO" id="GO:0006797">
    <property type="term" value="P:polyphosphate metabolic process"/>
    <property type="evidence" value="ECO:0007669"/>
    <property type="project" value="InterPro"/>
</dbReference>
<sequence>MAIDLCDCRFDGDGRFDILKTPTSPDVKKGERFDYEERTADNAVLMAQLQDRLYAEGREGLVVLLQAMDAAGKDSTIKHVMSGINPQGVSVHSFKQPSAEELSHDYLWRAVTHLPRRGEIALFNRSYYEDVLVVRVHGLWRGYKMPERCTNDSEQQFFGKRYRQIRDFEEYLYENGYRVLKIFLNVSPEQQRQRFLERIDDQSKNWKFSGSDIAERKLWPSYMRAYEDAINGTATKHAPWFVIPADKKWFARWLVSEAIVDVLRQIDPRYPELPQDQRDKLAEYKAQLLSEGGAKGE</sequence>
<dbReference type="InterPro" id="IPR022300">
    <property type="entry name" value="PPK2-rel_1"/>
</dbReference>
<keyword evidence="2 4" id="KW-0418">Kinase</keyword>
<evidence type="ECO:0000256" key="1">
    <source>
        <dbReference type="ARBA" id="ARBA00022679"/>
    </source>
</evidence>
<dbReference type="PANTHER" id="PTHR34383">
    <property type="entry name" value="POLYPHOSPHATE:AMP PHOSPHOTRANSFERASE-RELATED"/>
    <property type="match status" value="1"/>
</dbReference>